<proteinExistence type="predicted"/>
<dbReference type="EMBL" id="JAIQCV010000001">
    <property type="protein sequence ID" value="KAH1130305.1"/>
    <property type="molecule type" value="Genomic_DNA"/>
</dbReference>
<comment type="caution">
    <text evidence="2">The sequence shown here is derived from an EMBL/GenBank/DDBJ whole genome shotgun (WGS) entry which is preliminary data.</text>
</comment>
<evidence type="ECO:0000313" key="3">
    <source>
        <dbReference type="Proteomes" id="UP000828251"/>
    </source>
</evidence>
<accession>A0A9D4AJV0</accession>
<protein>
    <submittedName>
        <fullName evidence="2">Uncharacterized protein</fullName>
    </submittedName>
</protein>
<sequence>MRIIYCLIPHLSLKFFSQNYNLVRSNEAYGKPIPKLKFSYKWLEGKQVVNEPEEIHHSNSSIPEVETTRQEVATPIDSNPISKDMRTKANVDFQTSIDFYQKNCNMQRAEAKALKR</sequence>
<evidence type="ECO:0000313" key="2">
    <source>
        <dbReference type="EMBL" id="KAH1130305.1"/>
    </source>
</evidence>
<feature type="region of interest" description="Disordered" evidence="1">
    <location>
        <begin position="53"/>
        <end position="85"/>
    </location>
</feature>
<evidence type="ECO:0000256" key="1">
    <source>
        <dbReference type="SAM" id="MobiDB-lite"/>
    </source>
</evidence>
<gene>
    <name evidence="2" type="ORF">J1N35_001683</name>
</gene>
<organism evidence="2 3">
    <name type="scientific">Gossypium stocksii</name>
    <dbReference type="NCBI Taxonomy" id="47602"/>
    <lineage>
        <taxon>Eukaryota</taxon>
        <taxon>Viridiplantae</taxon>
        <taxon>Streptophyta</taxon>
        <taxon>Embryophyta</taxon>
        <taxon>Tracheophyta</taxon>
        <taxon>Spermatophyta</taxon>
        <taxon>Magnoliopsida</taxon>
        <taxon>eudicotyledons</taxon>
        <taxon>Gunneridae</taxon>
        <taxon>Pentapetalae</taxon>
        <taxon>rosids</taxon>
        <taxon>malvids</taxon>
        <taxon>Malvales</taxon>
        <taxon>Malvaceae</taxon>
        <taxon>Malvoideae</taxon>
        <taxon>Gossypium</taxon>
    </lineage>
</organism>
<reference evidence="2 3" key="1">
    <citation type="journal article" date="2021" name="Plant Biotechnol. J.">
        <title>Multi-omics assisted identification of the key and species-specific regulatory components of drought-tolerant mechanisms in Gossypium stocksii.</title>
        <authorList>
            <person name="Yu D."/>
            <person name="Ke L."/>
            <person name="Zhang D."/>
            <person name="Wu Y."/>
            <person name="Sun Y."/>
            <person name="Mei J."/>
            <person name="Sun J."/>
            <person name="Sun Y."/>
        </authorList>
    </citation>
    <scope>NUCLEOTIDE SEQUENCE [LARGE SCALE GENOMIC DNA]</scope>
    <source>
        <strain evidence="3">cv. E1</strain>
        <tissue evidence="2">Leaf</tissue>
    </source>
</reference>
<dbReference type="Proteomes" id="UP000828251">
    <property type="component" value="Unassembled WGS sequence"/>
</dbReference>
<keyword evidence="3" id="KW-1185">Reference proteome</keyword>
<name>A0A9D4AJV0_9ROSI</name>
<dbReference type="AlphaFoldDB" id="A0A9D4AJV0"/>